<dbReference type="SUPFAM" id="SSF160964">
    <property type="entry name" value="MalF N-terminal region-like"/>
    <property type="match status" value="1"/>
</dbReference>
<evidence type="ECO:0000256" key="10">
    <source>
        <dbReference type="RuleBase" id="RU367050"/>
    </source>
</evidence>
<evidence type="ECO:0000259" key="11">
    <source>
        <dbReference type="PROSITE" id="PS50928"/>
    </source>
</evidence>
<organism evidence="12 13">
    <name type="scientific">Fontibacillus panacisegetis</name>
    <dbReference type="NCBI Taxonomy" id="670482"/>
    <lineage>
        <taxon>Bacteria</taxon>
        <taxon>Bacillati</taxon>
        <taxon>Bacillota</taxon>
        <taxon>Bacilli</taxon>
        <taxon>Bacillales</taxon>
        <taxon>Paenibacillaceae</taxon>
        <taxon>Fontibacillus</taxon>
    </lineage>
</organism>
<proteinExistence type="inferred from homology"/>
<dbReference type="SUPFAM" id="SSF161098">
    <property type="entry name" value="MetI-like"/>
    <property type="match status" value="1"/>
</dbReference>
<gene>
    <name evidence="12" type="ORF">SAMN04488542_1357</name>
</gene>
<feature type="transmembrane region" description="Helical" evidence="9">
    <location>
        <begin position="240"/>
        <end position="258"/>
    </location>
</feature>
<evidence type="ECO:0000313" key="13">
    <source>
        <dbReference type="Proteomes" id="UP000198972"/>
    </source>
</evidence>
<dbReference type="RefSeq" id="WP_091235449.1">
    <property type="nucleotide sequence ID" value="NZ_FNBG01000035.1"/>
</dbReference>
<evidence type="ECO:0000313" key="12">
    <source>
        <dbReference type="EMBL" id="SDG31350.1"/>
    </source>
</evidence>
<dbReference type="AlphaFoldDB" id="A0A1G7T9S0"/>
<evidence type="ECO:0000256" key="6">
    <source>
        <dbReference type="ARBA" id="ARBA00022692"/>
    </source>
</evidence>
<reference evidence="12 13" key="1">
    <citation type="submission" date="2016-10" db="EMBL/GenBank/DDBJ databases">
        <authorList>
            <person name="de Groot N.N."/>
        </authorList>
    </citation>
    <scope>NUCLEOTIDE SEQUENCE [LARGE SCALE GENOMIC DNA]</scope>
    <source>
        <strain evidence="12 13">DSM 28129</strain>
    </source>
</reference>
<dbReference type="Pfam" id="PF00528">
    <property type="entry name" value="BPD_transp_1"/>
    <property type="match status" value="1"/>
</dbReference>
<feature type="transmembrane region" description="Helical" evidence="9">
    <location>
        <begin position="402"/>
        <end position="422"/>
    </location>
</feature>
<dbReference type="InterPro" id="IPR035906">
    <property type="entry name" value="MetI-like_sf"/>
</dbReference>
<dbReference type="STRING" id="670482.SAMN04488542_1357"/>
<comment type="similarity">
    <text evidence="2 10">Belongs to the binding-protein-dependent transport system permease family. MalFG subfamily.</text>
</comment>
<evidence type="ECO:0000256" key="8">
    <source>
        <dbReference type="ARBA" id="ARBA00023136"/>
    </source>
</evidence>
<evidence type="ECO:0000256" key="1">
    <source>
        <dbReference type="ARBA" id="ARBA00004651"/>
    </source>
</evidence>
<keyword evidence="3 9" id="KW-0813">Transport</keyword>
<evidence type="ECO:0000256" key="9">
    <source>
        <dbReference type="RuleBase" id="RU363032"/>
    </source>
</evidence>
<dbReference type="Gene3D" id="1.10.3720.10">
    <property type="entry name" value="MetI-like"/>
    <property type="match status" value="1"/>
</dbReference>
<keyword evidence="7 9" id="KW-1133">Transmembrane helix</keyword>
<dbReference type="GO" id="GO:0015423">
    <property type="term" value="F:ABC-type maltose transporter activity"/>
    <property type="evidence" value="ECO:0007669"/>
    <property type="project" value="TreeGrafter"/>
</dbReference>
<evidence type="ECO:0000256" key="7">
    <source>
        <dbReference type="ARBA" id="ARBA00022989"/>
    </source>
</evidence>
<keyword evidence="8 9" id="KW-0472">Membrane</keyword>
<feature type="domain" description="ABC transmembrane type-1" evidence="11">
    <location>
        <begin position="203"/>
        <end position="423"/>
    </location>
</feature>
<dbReference type="OrthoDB" id="9778687at2"/>
<evidence type="ECO:0000256" key="5">
    <source>
        <dbReference type="ARBA" id="ARBA00022597"/>
    </source>
</evidence>
<feature type="transmembrane region" description="Helical" evidence="9">
    <location>
        <begin position="80"/>
        <end position="101"/>
    </location>
</feature>
<dbReference type="CDD" id="cd06261">
    <property type="entry name" value="TM_PBP2"/>
    <property type="match status" value="1"/>
</dbReference>
<feature type="transmembrane region" description="Helical" evidence="9">
    <location>
        <begin position="138"/>
        <end position="163"/>
    </location>
</feature>
<name>A0A1G7T9S0_9BACL</name>
<comment type="function">
    <text evidence="10">Part of the ABC transporter complex MalEFGK involved in maltose/maltodextrin import. Probably responsible for the translocation of the substrate across the membrane.</text>
</comment>
<keyword evidence="4 10" id="KW-1003">Cell membrane</keyword>
<feature type="transmembrane region" description="Helical" evidence="9">
    <location>
        <begin position="207"/>
        <end position="228"/>
    </location>
</feature>
<keyword evidence="5 10" id="KW-0762">Sugar transport</keyword>
<dbReference type="GO" id="GO:1990060">
    <property type="term" value="C:maltose transport complex"/>
    <property type="evidence" value="ECO:0007669"/>
    <property type="project" value="TreeGrafter"/>
</dbReference>
<evidence type="ECO:0000256" key="2">
    <source>
        <dbReference type="ARBA" id="ARBA00009047"/>
    </source>
</evidence>
<dbReference type="EMBL" id="FNBG01000035">
    <property type="protein sequence ID" value="SDG31350.1"/>
    <property type="molecule type" value="Genomic_DNA"/>
</dbReference>
<dbReference type="Proteomes" id="UP000198972">
    <property type="component" value="Unassembled WGS sequence"/>
</dbReference>
<dbReference type="GO" id="GO:0042956">
    <property type="term" value="P:maltodextrin transmembrane transport"/>
    <property type="evidence" value="ECO:0007669"/>
    <property type="project" value="TreeGrafter"/>
</dbReference>
<feature type="transmembrane region" description="Helical" evidence="9">
    <location>
        <begin position="26"/>
        <end position="44"/>
    </location>
</feature>
<feature type="transmembrane region" description="Helical" evidence="9">
    <location>
        <begin position="299"/>
        <end position="317"/>
    </location>
</feature>
<evidence type="ECO:0000256" key="3">
    <source>
        <dbReference type="ARBA" id="ARBA00022448"/>
    </source>
</evidence>
<sequence length="436" mass="49356">MKPNRKTASILSVVAMGLGQIYNRQYMKGILMLLLHGLGLYYIIFNLKEALWGIITLGEKAQHLELVGKVYKMVPGDHSIFLIVQGLIVLFGLIVFGYAYIANIKDAYKVGKSLEQGIQPHNFIKSLKYVSQHKFPQLIISVPLLFVLFFTVLPLVFSVMIAFTNYSSPKYLPPANLIDWIGFDAFKQLFTLNKWANTFYGVLKWNIIWAVVATISTFFGGFGVALLVQSTRTRLKSVWRTIYILPFAIPSFVSYLVMRNMFNSQFGPINQYLKWLGIQGPSWLSDPTWAKVTVLLVNLWHGYPISMLLIIGILTTISKELYQAAEVDGASAFQKFRMITFPSVMFSLSPILIGMFAGNVNSFSAIFLLTNGNPANSEYQFAGNTDILITWLYNLTMNQGNYNFASVIGIIIFIILATLSIWNVRRTRSFKEEELN</sequence>
<dbReference type="PANTHER" id="PTHR47314">
    <property type="entry name" value="MALTOSE/MALTODEXTRIN TRANSPORT SYSTEM PERMEASE PROTEIN MALF"/>
    <property type="match status" value="1"/>
</dbReference>
<comment type="subcellular location">
    <subcellularLocation>
        <location evidence="1 9">Cell membrane</location>
        <topology evidence="1 9">Multi-pass membrane protein</topology>
    </subcellularLocation>
</comment>
<dbReference type="InterPro" id="IPR000515">
    <property type="entry name" value="MetI-like"/>
</dbReference>
<keyword evidence="13" id="KW-1185">Reference proteome</keyword>
<accession>A0A1G7T9S0</accession>
<dbReference type="PANTHER" id="PTHR47314:SF1">
    <property type="entry name" value="MALTOSE_MALTODEXTRIN TRANSPORT SYSTEM PERMEASE PROTEIN MALF"/>
    <property type="match status" value="1"/>
</dbReference>
<dbReference type="PROSITE" id="PS50928">
    <property type="entry name" value="ABC_TM1"/>
    <property type="match status" value="1"/>
</dbReference>
<evidence type="ECO:0000256" key="4">
    <source>
        <dbReference type="ARBA" id="ARBA00022475"/>
    </source>
</evidence>
<feature type="transmembrane region" description="Helical" evidence="9">
    <location>
        <begin position="338"/>
        <end position="358"/>
    </location>
</feature>
<keyword evidence="6 9" id="KW-0812">Transmembrane</keyword>
<protein>
    <recommendedName>
        <fullName evidence="10">Maltose/maltodextrin transport system permease protein</fullName>
    </recommendedName>
</protein>